<evidence type="ECO:0000313" key="2">
    <source>
        <dbReference type="EMBL" id="PIT87128.1"/>
    </source>
</evidence>
<comment type="caution">
    <text evidence="2">The sequence shown here is derived from an EMBL/GenBank/DDBJ whole genome shotgun (WGS) entry which is preliminary data.</text>
</comment>
<evidence type="ECO:0008006" key="4">
    <source>
        <dbReference type="Google" id="ProtNLM"/>
    </source>
</evidence>
<gene>
    <name evidence="2" type="ORF">COU31_04595</name>
</gene>
<feature type="transmembrane region" description="Helical" evidence="1">
    <location>
        <begin position="27"/>
        <end position="51"/>
    </location>
</feature>
<name>A0A2M6W2W0_9BACT</name>
<evidence type="ECO:0000313" key="3">
    <source>
        <dbReference type="Proteomes" id="UP000231183"/>
    </source>
</evidence>
<sequence length="589" mass="66574">MFRLTYRLLRRHFHVKYKSNYRHAKKLFIFDIGLVALTFCLVGLTIFFFLWKPQITDLIDLRLSMGANRVLSGQYVEVMLQYQNRSEHYLMFPTLSLELPTGFIIDRQKTPTEYFSNDFEFLGLKDIPPNESKKYSIYGWLWSTPSAENHITANLAYQPSDTKRQEQKISRLLIKLPQSILAGNLQISPMALTDQTLNFTYTLTNTAKYSVNNLKLAYSYPEALESLNKTFNLESGQAKSFVGSIKPTQAGEINFSIWPQIQINSQTIDLEKSSRPIKIYQPQIDLQATMPSQLKYIDVNATVPIQITLKNNSPFAFKNIKIKLSPNYANVINWTKTASANFALYQNNQLIIDNQSLTKLFSKSSDLTAGEDKNFTINFYINSGFSLNPNIANAYLEITPSLQAELDAPASPIFEKTGLASRLPLAGQPVFTAQARYYTANGDQVGRGVLPPTLGQSTKYWLFLQINNGSSPLSNSSLSAYLPAGVALTDRDSVTIGSNVSFDDKTRKLTWQYNGQLAPNELAGIYFEVEIKPNPQDVGKSVTLLEKIIFQTTDSWVNKKITWQKDLVNNILPNDDLASKFDYKVQSSL</sequence>
<dbReference type="AlphaFoldDB" id="A0A2M6W2W0"/>
<reference evidence="3" key="1">
    <citation type="submission" date="2017-09" db="EMBL/GenBank/DDBJ databases">
        <title>Depth-based differentiation of microbial function through sediment-hosted aquifers and enrichment of novel symbionts in the deep terrestrial subsurface.</title>
        <authorList>
            <person name="Probst A.J."/>
            <person name="Ladd B."/>
            <person name="Jarett J.K."/>
            <person name="Geller-Mcgrath D.E."/>
            <person name="Sieber C.M.K."/>
            <person name="Emerson J.B."/>
            <person name="Anantharaman K."/>
            <person name="Thomas B.C."/>
            <person name="Malmstrom R."/>
            <person name="Stieglmeier M."/>
            <person name="Klingl A."/>
            <person name="Woyke T."/>
            <person name="Ryan C.M."/>
            <person name="Banfield J.F."/>
        </authorList>
    </citation>
    <scope>NUCLEOTIDE SEQUENCE [LARGE SCALE GENOMIC DNA]</scope>
</reference>
<proteinExistence type="predicted"/>
<dbReference type="EMBL" id="PFBX01000051">
    <property type="protein sequence ID" value="PIT87128.1"/>
    <property type="molecule type" value="Genomic_DNA"/>
</dbReference>
<protein>
    <recommendedName>
        <fullName evidence="4">DUF11 domain-containing protein</fullName>
    </recommendedName>
</protein>
<keyword evidence="1" id="KW-1133">Transmembrane helix</keyword>
<organism evidence="2 3">
    <name type="scientific">Candidatus Magasanikbacteria bacterium CG10_big_fil_rev_8_21_14_0_10_40_10</name>
    <dbReference type="NCBI Taxonomy" id="1974648"/>
    <lineage>
        <taxon>Bacteria</taxon>
        <taxon>Candidatus Magasanikiibacteriota</taxon>
    </lineage>
</organism>
<accession>A0A2M6W2W0</accession>
<evidence type="ECO:0000256" key="1">
    <source>
        <dbReference type="SAM" id="Phobius"/>
    </source>
</evidence>
<keyword evidence="1" id="KW-0812">Transmembrane</keyword>
<keyword evidence="1" id="KW-0472">Membrane</keyword>
<dbReference type="Proteomes" id="UP000231183">
    <property type="component" value="Unassembled WGS sequence"/>
</dbReference>